<name>A0A6A3C991_HIBSY</name>
<dbReference type="PANTHER" id="PTHR33696">
    <property type="entry name" value="T22J18.15-RELATED"/>
    <property type="match status" value="1"/>
</dbReference>
<sequence length="160" mass="17902">MSYNVNVPFSWELKPGVSKVTYEEGGTGMKHVTVNLPPPPCLSKSARFCVNDLNSVLPPCSVATPPSSSEKKGNGNHNKKQEDPFVAAFRKCTEYTMNGKLSTDDKNDNCKNRTKKNMFILSCKYSCNVRSCNVKSVSVLERRTERKKQGLCKIERTNKC</sequence>
<keyword evidence="3" id="KW-1185">Reference proteome</keyword>
<gene>
    <name evidence="2" type="ORF">F3Y22_tig00008114pilonHSYRG00005</name>
</gene>
<feature type="region of interest" description="Disordered" evidence="1">
    <location>
        <begin position="62"/>
        <end position="83"/>
    </location>
</feature>
<proteinExistence type="predicted"/>
<accession>A0A6A3C991</accession>
<reference evidence="2" key="1">
    <citation type="submission" date="2019-09" db="EMBL/GenBank/DDBJ databases">
        <title>Draft genome information of white flower Hibiscus syriacus.</title>
        <authorList>
            <person name="Kim Y.-M."/>
        </authorList>
    </citation>
    <scope>NUCLEOTIDE SEQUENCE [LARGE SCALE GENOMIC DNA]</scope>
    <source>
        <strain evidence="2">YM2019G1</strain>
    </source>
</reference>
<evidence type="ECO:0000313" key="2">
    <source>
        <dbReference type="EMBL" id="KAE8725825.1"/>
    </source>
</evidence>
<evidence type="ECO:0000256" key="1">
    <source>
        <dbReference type="SAM" id="MobiDB-lite"/>
    </source>
</evidence>
<feature type="compositionally biased region" description="Basic and acidic residues" evidence="1">
    <location>
        <begin position="69"/>
        <end position="83"/>
    </location>
</feature>
<protein>
    <submittedName>
        <fullName evidence="2">Uncharacterized protein</fullName>
    </submittedName>
</protein>
<dbReference type="AlphaFoldDB" id="A0A6A3C991"/>
<dbReference type="Proteomes" id="UP000436088">
    <property type="component" value="Unassembled WGS sequence"/>
</dbReference>
<comment type="caution">
    <text evidence="2">The sequence shown here is derived from an EMBL/GenBank/DDBJ whole genome shotgun (WGS) entry which is preliminary data.</text>
</comment>
<organism evidence="2 3">
    <name type="scientific">Hibiscus syriacus</name>
    <name type="common">Rose of Sharon</name>
    <dbReference type="NCBI Taxonomy" id="106335"/>
    <lineage>
        <taxon>Eukaryota</taxon>
        <taxon>Viridiplantae</taxon>
        <taxon>Streptophyta</taxon>
        <taxon>Embryophyta</taxon>
        <taxon>Tracheophyta</taxon>
        <taxon>Spermatophyta</taxon>
        <taxon>Magnoliopsida</taxon>
        <taxon>eudicotyledons</taxon>
        <taxon>Gunneridae</taxon>
        <taxon>Pentapetalae</taxon>
        <taxon>rosids</taxon>
        <taxon>malvids</taxon>
        <taxon>Malvales</taxon>
        <taxon>Malvaceae</taxon>
        <taxon>Malvoideae</taxon>
        <taxon>Hibiscus</taxon>
    </lineage>
</organism>
<evidence type="ECO:0000313" key="3">
    <source>
        <dbReference type="Proteomes" id="UP000436088"/>
    </source>
</evidence>
<dbReference type="PANTHER" id="PTHR33696:SF23">
    <property type="entry name" value="OS03G0674900 PROTEIN"/>
    <property type="match status" value="1"/>
</dbReference>
<dbReference type="EMBL" id="VEPZ02000400">
    <property type="protein sequence ID" value="KAE8725825.1"/>
    <property type="molecule type" value="Genomic_DNA"/>
</dbReference>